<sequence>MNEQGYTYLEVYINSLVEHIVASQDSGTIISNVKNPLEEAKVQISYQSVTQQFILTAEQNISNLKVFDVSGRLLVNEKPADNQYKLNLNRFNSAVFMIQVLLDDGSKINRKLVK</sequence>
<protein>
    <submittedName>
        <fullName evidence="1">Uncharacterized protein</fullName>
    </submittedName>
</protein>
<dbReference type="InterPro" id="IPR026444">
    <property type="entry name" value="Secre_tail"/>
</dbReference>
<dbReference type="EMBL" id="VSSQ01041891">
    <property type="protein sequence ID" value="MPM95388.1"/>
    <property type="molecule type" value="Genomic_DNA"/>
</dbReference>
<dbReference type="NCBIfam" id="TIGR04183">
    <property type="entry name" value="Por_Secre_tail"/>
    <property type="match status" value="1"/>
</dbReference>
<dbReference type="AlphaFoldDB" id="A0A645E1W3"/>
<proteinExistence type="predicted"/>
<reference evidence="1" key="1">
    <citation type="submission" date="2019-08" db="EMBL/GenBank/DDBJ databases">
        <authorList>
            <person name="Kucharzyk K."/>
            <person name="Murdoch R.W."/>
            <person name="Higgins S."/>
            <person name="Loffler F."/>
        </authorList>
    </citation>
    <scope>NUCLEOTIDE SEQUENCE</scope>
</reference>
<evidence type="ECO:0000313" key="1">
    <source>
        <dbReference type="EMBL" id="MPM95388.1"/>
    </source>
</evidence>
<gene>
    <name evidence="1" type="ORF">SDC9_142542</name>
</gene>
<organism evidence="1">
    <name type="scientific">bioreactor metagenome</name>
    <dbReference type="NCBI Taxonomy" id="1076179"/>
    <lineage>
        <taxon>unclassified sequences</taxon>
        <taxon>metagenomes</taxon>
        <taxon>ecological metagenomes</taxon>
    </lineage>
</organism>
<name>A0A645E1W3_9ZZZZ</name>
<accession>A0A645E1W3</accession>
<comment type="caution">
    <text evidence="1">The sequence shown here is derived from an EMBL/GenBank/DDBJ whole genome shotgun (WGS) entry which is preliminary data.</text>
</comment>